<keyword evidence="1" id="KW-0433">Leucine-rich repeat</keyword>
<dbReference type="Gene3D" id="3.80.10.10">
    <property type="entry name" value="Ribonuclease Inhibitor"/>
    <property type="match status" value="1"/>
</dbReference>
<dbReference type="SUPFAM" id="SSF52058">
    <property type="entry name" value="L domain-like"/>
    <property type="match status" value="1"/>
</dbReference>
<dbReference type="SMART" id="SM00365">
    <property type="entry name" value="LRR_SD22"/>
    <property type="match status" value="2"/>
</dbReference>
<keyword evidence="4" id="KW-1185">Reference proteome</keyword>
<dbReference type="PROSITE" id="PS51450">
    <property type="entry name" value="LRR"/>
    <property type="match status" value="2"/>
</dbReference>
<keyword evidence="2" id="KW-0677">Repeat</keyword>
<gene>
    <name evidence="3" type="ORF">H5410_058182</name>
</gene>
<organism evidence="3 4">
    <name type="scientific">Solanum commersonii</name>
    <name type="common">Commerson's wild potato</name>
    <name type="synonym">Commerson's nightshade</name>
    <dbReference type="NCBI Taxonomy" id="4109"/>
    <lineage>
        <taxon>Eukaryota</taxon>
        <taxon>Viridiplantae</taxon>
        <taxon>Streptophyta</taxon>
        <taxon>Embryophyta</taxon>
        <taxon>Tracheophyta</taxon>
        <taxon>Spermatophyta</taxon>
        <taxon>Magnoliopsida</taxon>
        <taxon>eudicotyledons</taxon>
        <taxon>Gunneridae</taxon>
        <taxon>Pentapetalae</taxon>
        <taxon>asterids</taxon>
        <taxon>lamiids</taxon>
        <taxon>Solanales</taxon>
        <taxon>Solanaceae</taxon>
        <taxon>Solanoideae</taxon>
        <taxon>Solaneae</taxon>
        <taxon>Solanum</taxon>
    </lineage>
</organism>
<evidence type="ECO:0000256" key="1">
    <source>
        <dbReference type="ARBA" id="ARBA00022614"/>
    </source>
</evidence>
<proteinExistence type="predicted"/>
<dbReference type="Proteomes" id="UP000824120">
    <property type="component" value="Chromosome 11"/>
</dbReference>
<comment type="caution">
    <text evidence="3">The sequence shown here is derived from an EMBL/GenBank/DDBJ whole genome shotgun (WGS) entry which is preliminary data.</text>
</comment>
<dbReference type="InterPro" id="IPR050836">
    <property type="entry name" value="SDS22/Internalin_LRR"/>
</dbReference>
<name>A0A9J5WST0_SOLCO</name>
<reference evidence="3 4" key="1">
    <citation type="submission" date="2020-09" db="EMBL/GenBank/DDBJ databases">
        <title>De no assembly of potato wild relative species, Solanum commersonii.</title>
        <authorList>
            <person name="Cho K."/>
        </authorList>
    </citation>
    <scope>NUCLEOTIDE SEQUENCE [LARGE SCALE GENOMIC DNA]</scope>
    <source>
        <strain evidence="3">LZ3.2</strain>
        <tissue evidence="3">Leaf</tissue>
    </source>
</reference>
<evidence type="ECO:0000313" key="4">
    <source>
        <dbReference type="Proteomes" id="UP000824120"/>
    </source>
</evidence>
<accession>A0A9J5WST0</accession>
<dbReference type="OrthoDB" id="1517790at2759"/>
<sequence length="459" mass="52649">MAVLSSKQVLKDNNTTDPSSITSLTLTHKALSDVQFPVSCLSEFENLQKLDLGFNNLTSLEGLKLCANLKWLSVLQNKLQSLKGIEGLVKLTNILFHIYSCRKDAFSVLASSWHLVDSGTYRSEDWGAWTTIISHVRMSNYNFSMLEQEMKILVKSADIHLYFWDILPRACNHLPCEPNFFLVLLNRQPLKWGKIESILTPVSSLLTSLDGSAAERSRKMMHRSTMSSKCMDWICFTLKEASHDKGKNPRKWKGRDVLIIPEIALNAGWKEIAFKIERANGTPRPSIKLMGQAGKAISPYQKLMRAENELLKRSLVGSFGLGLKESPTLSKTMVMEQSKVQLKWWSRTVGASQIPKKVTKTRIKAMESLFIRGHPPRKNRELKNHPKWARIRWRMTEILTKRGSHNSRRNHLLYPDLAESKARFKYHLSRGGSGWRRRCRDSRGHNPHGRKVLDSWWTD</sequence>
<dbReference type="AlphaFoldDB" id="A0A9J5WST0"/>
<dbReference type="EMBL" id="JACXVP010000011">
    <property type="protein sequence ID" value="KAG5578048.1"/>
    <property type="molecule type" value="Genomic_DNA"/>
</dbReference>
<dbReference type="InterPro" id="IPR032675">
    <property type="entry name" value="LRR_dom_sf"/>
</dbReference>
<protein>
    <submittedName>
        <fullName evidence="3">Uncharacterized protein</fullName>
    </submittedName>
</protein>
<evidence type="ECO:0000256" key="2">
    <source>
        <dbReference type="ARBA" id="ARBA00022737"/>
    </source>
</evidence>
<evidence type="ECO:0000313" key="3">
    <source>
        <dbReference type="EMBL" id="KAG5578048.1"/>
    </source>
</evidence>
<dbReference type="PANTHER" id="PTHR46652">
    <property type="entry name" value="LEUCINE-RICH REPEAT AND IQ DOMAIN-CONTAINING PROTEIN 1-RELATED"/>
    <property type="match status" value="1"/>
</dbReference>
<dbReference type="InterPro" id="IPR001611">
    <property type="entry name" value="Leu-rich_rpt"/>
</dbReference>
<dbReference type="PANTHER" id="PTHR46652:SF7">
    <property type="entry name" value="LEUCINE-RICH REPEAT AND IQ DOMAIN-CONTAINING PROTEIN 1"/>
    <property type="match status" value="1"/>
</dbReference>